<feature type="compositionally biased region" description="Basic and acidic residues" evidence="1">
    <location>
        <begin position="99"/>
        <end position="109"/>
    </location>
</feature>
<evidence type="ECO:0000313" key="3">
    <source>
        <dbReference type="Proteomes" id="UP001501705"/>
    </source>
</evidence>
<feature type="compositionally biased region" description="Polar residues" evidence="1">
    <location>
        <begin position="39"/>
        <end position="48"/>
    </location>
</feature>
<organism evidence="2 3">
    <name type="scientific">Kribbella hippodromi</name>
    <dbReference type="NCBI Taxonomy" id="434347"/>
    <lineage>
        <taxon>Bacteria</taxon>
        <taxon>Bacillati</taxon>
        <taxon>Actinomycetota</taxon>
        <taxon>Actinomycetes</taxon>
        <taxon>Propionibacteriales</taxon>
        <taxon>Kribbellaceae</taxon>
        <taxon>Kribbella</taxon>
    </lineage>
</organism>
<comment type="caution">
    <text evidence="2">The sequence shown here is derived from an EMBL/GenBank/DDBJ whole genome shotgun (WGS) entry which is preliminary data.</text>
</comment>
<reference evidence="2 3" key="1">
    <citation type="journal article" date="2019" name="Int. J. Syst. Evol. Microbiol.">
        <title>The Global Catalogue of Microorganisms (GCM) 10K type strain sequencing project: providing services to taxonomists for standard genome sequencing and annotation.</title>
        <authorList>
            <consortium name="The Broad Institute Genomics Platform"/>
            <consortium name="The Broad Institute Genome Sequencing Center for Infectious Disease"/>
            <person name="Wu L."/>
            <person name="Ma J."/>
        </authorList>
    </citation>
    <scope>NUCLEOTIDE SEQUENCE [LARGE SCALE GENOMIC DNA]</scope>
    <source>
        <strain evidence="2 3">JCM 15572</strain>
    </source>
</reference>
<accession>A0ABN2DDW4</accession>
<feature type="region of interest" description="Disordered" evidence="1">
    <location>
        <begin position="1"/>
        <end position="211"/>
    </location>
</feature>
<sequence length="254" mass="28164">MSEHPGEQFPSEVDPDVEPGFDPYRSEEAPADPDYDTEPGSQSQSEGHAQSDSHGQAEGHGQAEAGERLDPAEVEFGPEFARAPGEEHEHSFETGAAEAQHEGSAEAQHEGGAAVAQHEGELADVQGEFGAPEAEQHDQRLHDDQQRQQDDELRRHDQHDVHEQHEQPQHDLHEQHEEPQHDEHDEHGESRHGQYEQGDVEQGEGGHPLVEETMARLEGLRERAVGEHAEVYADLHERLQSALVEADSEPGDRG</sequence>
<proteinExistence type="predicted"/>
<gene>
    <name evidence="2" type="ORF">GCM10009804_33720</name>
</gene>
<protein>
    <submittedName>
        <fullName evidence="2">Uncharacterized protein</fullName>
    </submittedName>
</protein>
<dbReference type="EMBL" id="BAAAPH010000009">
    <property type="protein sequence ID" value="GAA1574216.1"/>
    <property type="molecule type" value="Genomic_DNA"/>
</dbReference>
<dbReference type="RefSeq" id="WP_344234477.1">
    <property type="nucleotide sequence ID" value="NZ_BAAAPH010000009.1"/>
</dbReference>
<evidence type="ECO:0000256" key="1">
    <source>
        <dbReference type="SAM" id="MobiDB-lite"/>
    </source>
</evidence>
<dbReference type="Proteomes" id="UP001501705">
    <property type="component" value="Unassembled WGS sequence"/>
</dbReference>
<keyword evidence="3" id="KW-1185">Reference proteome</keyword>
<name>A0ABN2DDW4_9ACTN</name>
<feature type="compositionally biased region" description="Basic and acidic residues" evidence="1">
    <location>
        <begin position="134"/>
        <end position="194"/>
    </location>
</feature>
<evidence type="ECO:0000313" key="2">
    <source>
        <dbReference type="EMBL" id="GAA1574216.1"/>
    </source>
</evidence>